<dbReference type="InterPro" id="IPR046023">
    <property type="entry name" value="DUF5980"/>
</dbReference>
<feature type="chain" id="PRO_5038774332" evidence="1">
    <location>
        <begin position="29"/>
        <end position="153"/>
    </location>
</feature>
<evidence type="ECO:0000256" key="1">
    <source>
        <dbReference type="SAM" id="SignalP"/>
    </source>
</evidence>
<sequence>MRSVSRPVQSMLAVLVGLMMSAVFSATAASAPPSPADQDPAPPAATWDLSGGVQRLCIPAGSPYTSYFVGFVAGAWDTPLLPEVHGLPEGTVVSMTQSVPPDDNGDQYIGVIWILVQLPPLDYGEYPAVLTVTDGTSTQTMGILIKAQEKWGC</sequence>
<dbReference type="AlphaFoldDB" id="A0A1G7DFL1"/>
<dbReference type="OrthoDB" id="5193953at2"/>
<gene>
    <name evidence="2" type="ORF">SAMN05216270_12443</name>
</gene>
<dbReference type="RefSeq" id="WP_143015105.1">
    <property type="nucleotide sequence ID" value="NZ_FNAD01000024.1"/>
</dbReference>
<dbReference type="Proteomes" id="UP000198949">
    <property type="component" value="Unassembled WGS sequence"/>
</dbReference>
<evidence type="ECO:0000313" key="3">
    <source>
        <dbReference type="Proteomes" id="UP000198949"/>
    </source>
</evidence>
<proteinExistence type="predicted"/>
<dbReference type="Pfam" id="PF19410">
    <property type="entry name" value="DUF5980"/>
    <property type="match status" value="1"/>
</dbReference>
<dbReference type="EMBL" id="FNAD01000024">
    <property type="protein sequence ID" value="SDE49595.1"/>
    <property type="molecule type" value="Genomic_DNA"/>
</dbReference>
<name>A0A1G7DFL1_9ACTN</name>
<organism evidence="2 3">
    <name type="scientific">Glycomyces harbinensis</name>
    <dbReference type="NCBI Taxonomy" id="58114"/>
    <lineage>
        <taxon>Bacteria</taxon>
        <taxon>Bacillati</taxon>
        <taxon>Actinomycetota</taxon>
        <taxon>Actinomycetes</taxon>
        <taxon>Glycomycetales</taxon>
        <taxon>Glycomycetaceae</taxon>
        <taxon>Glycomyces</taxon>
    </lineage>
</organism>
<feature type="signal peptide" evidence="1">
    <location>
        <begin position="1"/>
        <end position="28"/>
    </location>
</feature>
<reference evidence="3" key="1">
    <citation type="submission" date="2016-10" db="EMBL/GenBank/DDBJ databases">
        <authorList>
            <person name="Varghese N."/>
            <person name="Submissions S."/>
        </authorList>
    </citation>
    <scope>NUCLEOTIDE SEQUENCE [LARGE SCALE GENOMIC DNA]</scope>
    <source>
        <strain evidence="3">CGMCC 4.3516</strain>
    </source>
</reference>
<accession>A0A1G7DFL1</accession>
<evidence type="ECO:0000313" key="2">
    <source>
        <dbReference type="EMBL" id="SDE49595.1"/>
    </source>
</evidence>
<keyword evidence="1" id="KW-0732">Signal</keyword>
<keyword evidence="3" id="KW-1185">Reference proteome</keyword>
<protein>
    <submittedName>
        <fullName evidence="2">Uncharacterized protein</fullName>
    </submittedName>
</protein>